<dbReference type="PATRIC" id="fig|1423784.4.peg.610"/>
<organism evidence="3 4">
    <name type="scientific">Lentilactobacillus parabuchneri DSM 5707 = NBRC 107865</name>
    <dbReference type="NCBI Taxonomy" id="1423784"/>
    <lineage>
        <taxon>Bacteria</taxon>
        <taxon>Bacillati</taxon>
        <taxon>Bacillota</taxon>
        <taxon>Bacilli</taxon>
        <taxon>Lactobacillales</taxon>
        <taxon>Lactobacillaceae</taxon>
        <taxon>Lentilactobacillus</taxon>
    </lineage>
</organism>
<sequence>MNVVAKKKGFRLPKWLVNTLQMTILVAILMAVYNFLGPMVFKNGSYFPWWTFPYSVVGALFLIGGWNFLSHRMNIMHNQIVAEDEAKKKRAEQIRQANAVKEQAEAEKRRERNANRNKGKQQSR</sequence>
<accession>A0A0R1Z4U0</accession>
<feature type="transmembrane region" description="Helical" evidence="2">
    <location>
        <begin position="15"/>
        <end position="35"/>
    </location>
</feature>
<evidence type="ECO:0000313" key="4">
    <source>
        <dbReference type="Proteomes" id="UP000051957"/>
    </source>
</evidence>
<feature type="compositionally biased region" description="Basic residues" evidence="1">
    <location>
        <begin position="115"/>
        <end position="124"/>
    </location>
</feature>
<dbReference type="EMBL" id="AZGK01000011">
    <property type="protein sequence ID" value="KRM46035.1"/>
    <property type="molecule type" value="Genomic_DNA"/>
</dbReference>
<gene>
    <name evidence="3" type="ORF">FC51_GL000614</name>
</gene>
<reference evidence="3 4" key="1">
    <citation type="journal article" date="2015" name="Genome Announc.">
        <title>Expanding the biotechnology potential of lactobacilli through comparative genomics of 213 strains and associated genera.</title>
        <authorList>
            <person name="Sun Z."/>
            <person name="Harris H.M."/>
            <person name="McCann A."/>
            <person name="Guo C."/>
            <person name="Argimon S."/>
            <person name="Zhang W."/>
            <person name="Yang X."/>
            <person name="Jeffery I.B."/>
            <person name="Cooney J.C."/>
            <person name="Kagawa T.F."/>
            <person name="Liu W."/>
            <person name="Song Y."/>
            <person name="Salvetti E."/>
            <person name="Wrobel A."/>
            <person name="Rasinkangas P."/>
            <person name="Parkhill J."/>
            <person name="Rea M.C."/>
            <person name="O'Sullivan O."/>
            <person name="Ritari J."/>
            <person name="Douillard F.P."/>
            <person name="Paul Ross R."/>
            <person name="Yang R."/>
            <person name="Briner A.E."/>
            <person name="Felis G.E."/>
            <person name="de Vos W.M."/>
            <person name="Barrangou R."/>
            <person name="Klaenhammer T.R."/>
            <person name="Caufield P.W."/>
            <person name="Cui Y."/>
            <person name="Zhang H."/>
            <person name="O'Toole P.W."/>
        </authorList>
    </citation>
    <scope>NUCLEOTIDE SEQUENCE [LARGE SCALE GENOMIC DNA]</scope>
    <source>
        <strain evidence="3 4">DSM 5707</strain>
    </source>
</reference>
<keyword evidence="2" id="KW-0812">Transmembrane</keyword>
<comment type="caution">
    <text evidence="3">The sequence shown here is derived from an EMBL/GenBank/DDBJ whole genome shotgun (WGS) entry which is preliminary data.</text>
</comment>
<feature type="region of interest" description="Disordered" evidence="1">
    <location>
        <begin position="92"/>
        <end position="124"/>
    </location>
</feature>
<protein>
    <submittedName>
        <fullName evidence="3">Uncharacterized protein</fullName>
    </submittedName>
</protein>
<feature type="compositionally biased region" description="Basic and acidic residues" evidence="1">
    <location>
        <begin position="102"/>
        <end position="114"/>
    </location>
</feature>
<keyword evidence="2" id="KW-1133">Transmembrane helix</keyword>
<evidence type="ECO:0000313" key="3">
    <source>
        <dbReference type="EMBL" id="KRM46035.1"/>
    </source>
</evidence>
<name>A0A0R1Z4U0_9LACO</name>
<feature type="transmembrane region" description="Helical" evidence="2">
    <location>
        <begin position="47"/>
        <end position="69"/>
    </location>
</feature>
<evidence type="ECO:0000256" key="1">
    <source>
        <dbReference type="SAM" id="MobiDB-lite"/>
    </source>
</evidence>
<evidence type="ECO:0000256" key="2">
    <source>
        <dbReference type="SAM" id="Phobius"/>
    </source>
</evidence>
<proteinExistence type="predicted"/>
<keyword evidence="2" id="KW-0472">Membrane</keyword>
<dbReference type="Proteomes" id="UP000051957">
    <property type="component" value="Unassembled WGS sequence"/>
</dbReference>
<dbReference type="AlphaFoldDB" id="A0A0R1Z4U0"/>